<comment type="subcellular location">
    <subcellularLocation>
        <location evidence="1">Membrane</location>
        <topology evidence="1">Multi-pass membrane protein</topology>
    </subcellularLocation>
</comment>
<dbReference type="PANTHER" id="PTHR48086:SF7">
    <property type="entry name" value="SODIUM-SOLUTE SYMPORTER-RELATED"/>
    <property type="match status" value="1"/>
</dbReference>
<feature type="transmembrane region" description="Helical" evidence="8">
    <location>
        <begin position="229"/>
        <end position="250"/>
    </location>
</feature>
<keyword evidence="10" id="KW-1185">Reference proteome</keyword>
<dbReference type="EMBL" id="JACBNQ010000005">
    <property type="protein sequence ID" value="NYB73987.1"/>
    <property type="molecule type" value="Genomic_DNA"/>
</dbReference>
<proteinExistence type="inferred from homology"/>
<dbReference type="Gene3D" id="1.20.1730.10">
    <property type="entry name" value="Sodium/glucose cotransporter"/>
    <property type="match status" value="1"/>
</dbReference>
<organism evidence="9 10">
    <name type="scientific">Sedimentibacter hydroxybenzoicus DSM 7310</name>
    <dbReference type="NCBI Taxonomy" id="1123245"/>
    <lineage>
        <taxon>Bacteria</taxon>
        <taxon>Bacillati</taxon>
        <taxon>Bacillota</taxon>
        <taxon>Tissierellia</taxon>
        <taxon>Sedimentibacter</taxon>
    </lineage>
</organism>
<evidence type="ECO:0000256" key="5">
    <source>
        <dbReference type="ARBA" id="ARBA00022989"/>
    </source>
</evidence>
<keyword evidence="5 8" id="KW-1133">Transmembrane helix</keyword>
<feature type="transmembrane region" description="Helical" evidence="8">
    <location>
        <begin position="413"/>
        <end position="432"/>
    </location>
</feature>
<dbReference type="GO" id="GO:0022857">
    <property type="term" value="F:transmembrane transporter activity"/>
    <property type="evidence" value="ECO:0007669"/>
    <property type="project" value="InterPro"/>
</dbReference>
<feature type="transmembrane region" description="Helical" evidence="8">
    <location>
        <begin position="438"/>
        <end position="455"/>
    </location>
</feature>
<evidence type="ECO:0000256" key="4">
    <source>
        <dbReference type="ARBA" id="ARBA00022692"/>
    </source>
</evidence>
<feature type="transmembrane region" description="Helical" evidence="8">
    <location>
        <begin position="6"/>
        <end position="25"/>
    </location>
</feature>
<keyword evidence="3" id="KW-0813">Transport</keyword>
<dbReference type="RefSeq" id="WP_179237676.1">
    <property type="nucleotide sequence ID" value="NZ_JACBNQ010000005.1"/>
</dbReference>
<evidence type="ECO:0000256" key="1">
    <source>
        <dbReference type="ARBA" id="ARBA00004141"/>
    </source>
</evidence>
<name>A0A974GW11_SEDHY</name>
<feature type="transmembrane region" description="Helical" evidence="8">
    <location>
        <begin position="159"/>
        <end position="179"/>
    </location>
</feature>
<feature type="transmembrane region" description="Helical" evidence="8">
    <location>
        <begin position="119"/>
        <end position="139"/>
    </location>
</feature>
<feature type="transmembrane region" description="Helical" evidence="8">
    <location>
        <begin position="46"/>
        <end position="70"/>
    </location>
</feature>
<dbReference type="InterPro" id="IPR050277">
    <property type="entry name" value="Sodium:Solute_Symporter"/>
</dbReference>
<dbReference type="Pfam" id="PF00474">
    <property type="entry name" value="SSF"/>
    <property type="match status" value="1"/>
</dbReference>
<feature type="transmembrane region" description="Helical" evidence="8">
    <location>
        <begin position="186"/>
        <end position="209"/>
    </location>
</feature>
<dbReference type="PROSITE" id="PS50283">
    <property type="entry name" value="NA_SOLUT_SYMP_3"/>
    <property type="match status" value="1"/>
</dbReference>
<evidence type="ECO:0000256" key="7">
    <source>
        <dbReference type="RuleBase" id="RU362091"/>
    </source>
</evidence>
<feature type="transmembrane region" description="Helical" evidence="8">
    <location>
        <begin position="380"/>
        <end position="401"/>
    </location>
</feature>
<evidence type="ECO:0000313" key="9">
    <source>
        <dbReference type="EMBL" id="NYB73987.1"/>
    </source>
</evidence>
<feature type="transmembrane region" description="Helical" evidence="8">
    <location>
        <begin position="355"/>
        <end position="374"/>
    </location>
</feature>
<feature type="transmembrane region" description="Helical" evidence="8">
    <location>
        <begin position="262"/>
        <end position="283"/>
    </location>
</feature>
<dbReference type="CDD" id="cd10322">
    <property type="entry name" value="SLC5sbd"/>
    <property type="match status" value="1"/>
</dbReference>
<dbReference type="Proteomes" id="UP000611629">
    <property type="component" value="Unassembled WGS sequence"/>
</dbReference>
<accession>A0A974GW11</accession>
<evidence type="ECO:0000256" key="8">
    <source>
        <dbReference type="SAM" id="Phobius"/>
    </source>
</evidence>
<evidence type="ECO:0000256" key="2">
    <source>
        <dbReference type="ARBA" id="ARBA00006434"/>
    </source>
</evidence>
<sequence>MENLTASHIIGALVTLIIIMGIGVYSGKRVKNASDFSTGGHRASSLLVAGTIIGTLVGGSSTVGTAQLAYNYGFSAWWFTLGAGLGCLILGSGFVKPLKLSCCNTIQEMISSEYGQTSGIITTVLSSFGIILNIVAQILAANALLSSMFGLDSVESACVSILLMSVYVIFGGVLSTGILGIIKLVLIYFSVFLGAAIALKLGGGFSGFYNNLNHQQYFNLVSRGVGIDVGDGFSVVLGVLSTQTYIQAVISGKNIKEAKKGALLSAAIIPPIGIGSILIGMYMKINYPYIESSQAFPLFIINNIPPFISGLILATLLIALVGTGSGMALGFSTIIINDIYKKYISKNENIKNELVITRIVILLTLVVSAIFTLGNLKTAILTWGFMSMGLRATVLIIPMIGALFFKGKIGSKFAVLSSVFGFLSFLVCETFFDLNMNSLFIGVSISALTILFGLSKHHKIQQ</sequence>
<evidence type="ECO:0000256" key="3">
    <source>
        <dbReference type="ARBA" id="ARBA00022448"/>
    </source>
</evidence>
<gene>
    <name evidence="9" type="ORF">HZF24_07510</name>
</gene>
<dbReference type="AlphaFoldDB" id="A0A974GW11"/>
<dbReference type="PANTHER" id="PTHR48086">
    <property type="entry name" value="SODIUM/PROLINE SYMPORTER-RELATED"/>
    <property type="match status" value="1"/>
</dbReference>
<dbReference type="GO" id="GO:0005886">
    <property type="term" value="C:plasma membrane"/>
    <property type="evidence" value="ECO:0007669"/>
    <property type="project" value="TreeGrafter"/>
</dbReference>
<protein>
    <submittedName>
        <fullName evidence="9">Sodium:solute symporter family protein</fullName>
    </submittedName>
</protein>
<feature type="transmembrane region" description="Helical" evidence="8">
    <location>
        <begin position="307"/>
        <end position="334"/>
    </location>
</feature>
<comment type="caution">
    <text evidence="9">The sequence shown here is derived from an EMBL/GenBank/DDBJ whole genome shotgun (WGS) entry which is preliminary data.</text>
</comment>
<dbReference type="InterPro" id="IPR038377">
    <property type="entry name" value="Na/Glc_symporter_sf"/>
</dbReference>
<dbReference type="InterPro" id="IPR001734">
    <property type="entry name" value="Na/solute_symporter"/>
</dbReference>
<keyword evidence="4 8" id="KW-0812">Transmembrane</keyword>
<keyword evidence="6 8" id="KW-0472">Membrane</keyword>
<reference evidence="9" key="1">
    <citation type="submission" date="2020-07" db="EMBL/GenBank/DDBJ databases">
        <title>Genomic analysis of a strain of Sedimentibacter Hydroxybenzoicus DSM7310.</title>
        <authorList>
            <person name="Ma S."/>
        </authorList>
    </citation>
    <scope>NUCLEOTIDE SEQUENCE</scope>
    <source>
        <strain evidence="9">DSM 7310</strain>
    </source>
</reference>
<evidence type="ECO:0000256" key="6">
    <source>
        <dbReference type="ARBA" id="ARBA00023136"/>
    </source>
</evidence>
<feature type="transmembrane region" description="Helical" evidence="8">
    <location>
        <begin position="76"/>
        <end position="98"/>
    </location>
</feature>
<evidence type="ECO:0000313" key="10">
    <source>
        <dbReference type="Proteomes" id="UP000611629"/>
    </source>
</evidence>
<comment type="similarity">
    <text evidence="2 7">Belongs to the sodium:solute symporter (SSF) (TC 2.A.21) family.</text>
</comment>